<evidence type="ECO:0000256" key="1">
    <source>
        <dbReference type="SAM" id="Phobius"/>
    </source>
</evidence>
<dbReference type="EMBL" id="AUWU02000003">
    <property type="protein sequence ID" value="KAH0574952.1"/>
    <property type="molecule type" value="Genomic_DNA"/>
</dbReference>
<dbReference type="Proteomes" id="UP000018208">
    <property type="component" value="Unassembled WGS sequence"/>
</dbReference>
<evidence type="ECO:0000313" key="3">
    <source>
        <dbReference type="EMBL" id="KAH0574952.1"/>
    </source>
</evidence>
<organism evidence="2">
    <name type="scientific">Spironucleus salmonicida</name>
    <dbReference type="NCBI Taxonomy" id="348837"/>
    <lineage>
        <taxon>Eukaryota</taxon>
        <taxon>Metamonada</taxon>
        <taxon>Diplomonadida</taxon>
        <taxon>Hexamitidae</taxon>
        <taxon>Hexamitinae</taxon>
        <taxon>Spironucleus</taxon>
    </lineage>
</organism>
<reference evidence="3" key="2">
    <citation type="submission" date="2020-12" db="EMBL/GenBank/DDBJ databases">
        <title>New Spironucleus salmonicida genome in near-complete chromosomes.</title>
        <authorList>
            <person name="Xu F."/>
            <person name="Kurt Z."/>
            <person name="Jimenez-Gonzalez A."/>
            <person name="Astvaldsson A."/>
            <person name="Andersson J.O."/>
            <person name="Svard S.G."/>
        </authorList>
    </citation>
    <scope>NUCLEOTIDE SEQUENCE</scope>
    <source>
        <strain evidence="3">ATCC 50377</strain>
    </source>
</reference>
<feature type="transmembrane region" description="Helical" evidence="1">
    <location>
        <begin position="56"/>
        <end position="82"/>
    </location>
</feature>
<accession>V6LMJ9</accession>
<dbReference type="VEuPathDB" id="GiardiaDB:SS50377_22569"/>
<dbReference type="SUPFAM" id="SSF57184">
    <property type="entry name" value="Growth factor receptor domain"/>
    <property type="match status" value="1"/>
</dbReference>
<keyword evidence="4" id="KW-1185">Reference proteome</keyword>
<keyword evidence="1" id="KW-0812">Transmembrane</keyword>
<dbReference type="InterPro" id="IPR009030">
    <property type="entry name" value="Growth_fac_rcpt_cys_sf"/>
</dbReference>
<evidence type="ECO:0000313" key="4">
    <source>
        <dbReference type="Proteomes" id="UP000018208"/>
    </source>
</evidence>
<protein>
    <submittedName>
        <fullName evidence="2">Cysteine-rich membrane protein 2</fullName>
    </submittedName>
</protein>
<evidence type="ECO:0000313" key="2">
    <source>
        <dbReference type="EMBL" id="EST41939.1"/>
    </source>
</evidence>
<reference evidence="2 3" key="1">
    <citation type="journal article" date="2014" name="PLoS Genet.">
        <title>The Genome of Spironucleus salmonicida Highlights a Fish Pathogen Adapted to Fluctuating Environments.</title>
        <authorList>
            <person name="Xu F."/>
            <person name="Jerlstrom-Hultqvist J."/>
            <person name="Einarsson E."/>
            <person name="Astvaldsson A."/>
            <person name="Svard S.G."/>
            <person name="Andersson J.O."/>
        </authorList>
    </citation>
    <scope>NUCLEOTIDE SEQUENCE</scope>
    <source>
        <strain evidence="3">ATCC 50377</strain>
    </source>
</reference>
<dbReference type="EMBL" id="KI546166">
    <property type="protein sequence ID" value="EST41939.1"/>
    <property type="molecule type" value="Genomic_DNA"/>
</dbReference>
<keyword evidence="1" id="KW-0472">Membrane</keyword>
<proteinExistence type="predicted"/>
<keyword evidence="1" id="KW-1133">Transmembrane helix</keyword>
<sequence>MKKICAVENCKECYFERNKCTTCQNEYKLLDDKCQECSFGNVKRNNKCIPVNTSSIIFIVAVTVLPLMFIVFSILFVIKVIIELKDKTIKKDNEDLLLLTDKDSISAEAKIGEYAYNYD</sequence>
<name>V6LMJ9_9EUKA</name>
<dbReference type="AlphaFoldDB" id="V6LMJ9"/>
<gene>
    <name evidence="2" type="ORF">SS50377_18243</name>
    <name evidence="3" type="ORF">SS50377_22569</name>
</gene>